<name>A0A1W1HF16_9BACT</name>
<dbReference type="STRING" id="1246637.MTBBW1_2670014"/>
<proteinExistence type="predicted"/>
<dbReference type="Proteomes" id="UP000191931">
    <property type="component" value="Unassembled WGS sequence"/>
</dbReference>
<dbReference type="EMBL" id="FWEV01000187">
    <property type="protein sequence ID" value="SLM31084.1"/>
    <property type="molecule type" value="Genomic_DNA"/>
</dbReference>
<organism evidence="1 2">
    <name type="scientific">Desulfamplus magnetovallimortis</name>
    <dbReference type="NCBI Taxonomy" id="1246637"/>
    <lineage>
        <taxon>Bacteria</taxon>
        <taxon>Pseudomonadati</taxon>
        <taxon>Thermodesulfobacteriota</taxon>
        <taxon>Desulfobacteria</taxon>
        <taxon>Desulfobacterales</taxon>
        <taxon>Desulfobacteraceae</taxon>
        <taxon>Desulfamplus</taxon>
    </lineage>
</organism>
<evidence type="ECO:0008006" key="3">
    <source>
        <dbReference type="Google" id="ProtNLM"/>
    </source>
</evidence>
<sequence>MQALQRPRQKSLTKSFQKEIKQREQGIVAPCPFLMKNSACMIYDDRPFSCRRIYSTHVCSQDNPPVVSRQIMDIADKTILELQQLDITGYSGHMSYILYMLSTPKFLDTYLKGEFKPEEIMVFGQSHKIAINKMMLHSNHKVNR</sequence>
<evidence type="ECO:0000313" key="2">
    <source>
        <dbReference type="Proteomes" id="UP000191931"/>
    </source>
</evidence>
<reference evidence="1 2" key="1">
    <citation type="submission" date="2017-03" db="EMBL/GenBank/DDBJ databases">
        <authorList>
            <person name="Afonso C.L."/>
            <person name="Miller P.J."/>
            <person name="Scott M.A."/>
            <person name="Spackman E."/>
            <person name="Goraichik I."/>
            <person name="Dimitrov K.M."/>
            <person name="Suarez D.L."/>
            <person name="Swayne D.E."/>
        </authorList>
    </citation>
    <scope>NUCLEOTIDE SEQUENCE [LARGE SCALE GENOMIC DNA]</scope>
    <source>
        <strain evidence="1">PRJEB14757</strain>
    </source>
</reference>
<evidence type="ECO:0000313" key="1">
    <source>
        <dbReference type="EMBL" id="SLM31084.1"/>
    </source>
</evidence>
<keyword evidence="2" id="KW-1185">Reference proteome</keyword>
<dbReference type="AlphaFoldDB" id="A0A1W1HF16"/>
<accession>A0A1W1HF16</accession>
<gene>
    <name evidence="1" type="ORF">MTBBW1_2670014</name>
</gene>
<protein>
    <recommendedName>
        <fullName evidence="3">YkgJ family cysteine cluster protein</fullName>
    </recommendedName>
</protein>